<name>A0A8K0J585_9HYPO</name>
<protein>
    <submittedName>
        <fullName evidence="3">Uncharacterized protein</fullName>
    </submittedName>
</protein>
<evidence type="ECO:0000313" key="3">
    <source>
        <dbReference type="EMBL" id="KAG5923783.1"/>
    </source>
</evidence>
<dbReference type="OrthoDB" id="3647690at2759"/>
<evidence type="ECO:0000256" key="2">
    <source>
        <dbReference type="SAM" id="MobiDB-lite"/>
    </source>
</evidence>
<dbReference type="Proteomes" id="UP000811619">
    <property type="component" value="Unassembled WGS sequence"/>
</dbReference>
<gene>
    <name evidence="3" type="ORF">E4U42_004829</name>
</gene>
<accession>A0A8K0J585</accession>
<reference evidence="3" key="1">
    <citation type="journal article" date="2020" name="bioRxiv">
        <title>Whole genome comparisons of ergot fungi reveals the divergence and evolution of species within the genus Claviceps are the result of varying mechanisms driving genome evolution and host range expansion.</title>
        <authorList>
            <person name="Wyka S.A."/>
            <person name="Mondo S.J."/>
            <person name="Liu M."/>
            <person name="Dettman J."/>
            <person name="Nalam V."/>
            <person name="Broders K.D."/>
        </authorList>
    </citation>
    <scope>NUCLEOTIDE SEQUENCE</scope>
    <source>
        <strain evidence="3">CCC 489</strain>
    </source>
</reference>
<comment type="caution">
    <text evidence="3">The sequence shown here is derived from an EMBL/GenBank/DDBJ whole genome shotgun (WGS) entry which is preliminary data.</text>
</comment>
<feature type="compositionally biased region" description="Low complexity" evidence="2">
    <location>
        <begin position="319"/>
        <end position="342"/>
    </location>
</feature>
<keyword evidence="4" id="KW-1185">Reference proteome</keyword>
<sequence>MILVLAHFRHQDDSDDEDAKRLRMLPLQNSPIERNDGPVSDDVQALLGSVKPKESSTSLSSSVVISVPVAVLQALAEQVSELRRQVDAADKDAQYKSLISGLESRIKEYERTSSKTYSCQRQALEDRTKLERQAQKAEAALQSATETAQKDAEKAQRRIIDLETTVARLTAGQDGPGETALGQTQKLLEEAQEKTQLLEKRLQNSHRDADYARSLYQDATATSSALRAENEHLKEQVADLGKKTEETLGKVHAVQADTAKKQYLLQIRNLKAQLREREIELDCTKDELRLLKNARRETRQVSVPRSPRMGMMSPRTGRATHGSSTGNSGGASASRAGSPAVSTSAADGVPLSGVLAGVQFMTHLQGPGNGRWRNHLRE</sequence>
<dbReference type="AlphaFoldDB" id="A0A8K0J585"/>
<dbReference type="EMBL" id="SRPY01000436">
    <property type="protein sequence ID" value="KAG5923783.1"/>
    <property type="molecule type" value="Genomic_DNA"/>
</dbReference>
<organism evidence="3 4">
    <name type="scientific">Claviceps africana</name>
    <dbReference type="NCBI Taxonomy" id="83212"/>
    <lineage>
        <taxon>Eukaryota</taxon>
        <taxon>Fungi</taxon>
        <taxon>Dikarya</taxon>
        <taxon>Ascomycota</taxon>
        <taxon>Pezizomycotina</taxon>
        <taxon>Sordariomycetes</taxon>
        <taxon>Hypocreomycetidae</taxon>
        <taxon>Hypocreales</taxon>
        <taxon>Clavicipitaceae</taxon>
        <taxon>Claviceps</taxon>
    </lineage>
</organism>
<evidence type="ECO:0000256" key="1">
    <source>
        <dbReference type="SAM" id="Coils"/>
    </source>
</evidence>
<keyword evidence="1" id="KW-0175">Coiled coil</keyword>
<proteinExistence type="predicted"/>
<feature type="coiled-coil region" evidence="1">
    <location>
        <begin position="120"/>
        <end position="294"/>
    </location>
</feature>
<feature type="region of interest" description="Disordered" evidence="2">
    <location>
        <begin position="297"/>
        <end position="345"/>
    </location>
</feature>
<evidence type="ECO:0000313" key="4">
    <source>
        <dbReference type="Proteomes" id="UP000811619"/>
    </source>
</evidence>